<reference evidence="2 3" key="2">
    <citation type="submission" date="2020-08" db="EMBL/GenBank/DDBJ databases">
        <title>The Agave Microbiome: Exploring the role of microbial communities in plant adaptations to desert environments.</title>
        <authorList>
            <person name="Partida-Martinez L.P."/>
        </authorList>
    </citation>
    <scope>NUCLEOTIDE SEQUENCE [LARGE SCALE GENOMIC DNA]</scope>
    <source>
        <strain evidence="2 3">AS2.3</strain>
    </source>
</reference>
<reference evidence="2 3" key="1">
    <citation type="submission" date="2020-07" db="EMBL/GenBank/DDBJ databases">
        <authorList>
            <person name="Partida-Martinez L."/>
            <person name="Huntemann M."/>
            <person name="Clum A."/>
            <person name="Wang J."/>
            <person name="Palaniappan K."/>
            <person name="Ritter S."/>
            <person name="Chen I.-M."/>
            <person name="Stamatis D."/>
            <person name="Reddy T."/>
            <person name="O'Malley R."/>
            <person name="Daum C."/>
            <person name="Shapiro N."/>
            <person name="Ivanova N."/>
            <person name="Kyrpides N."/>
            <person name="Woyke T."/>
        </authorList>
    </citation>
    <scope>NUCLEOTIDE SEQUENCE [LARGE SCALE GENOMIC DNA]</scope>
    <source>
        <strain evidence="2 3">AS2.3</strain>
    </source>
</reference>
<sequence>MDGSGTRKDDDDELPRGQDAKLQPLGQALRATYDADNHATLSKDVTGLMLDLARVPFEPHEFEPLLVPHRNPLPRSWLARMRLALRSRAAARSR</sequence>
<feature type="compositionally biased region" description="Basic and acidic residues" evidence="1">
    <location>
        <begin position="1"/>
        <end position="19"/>
    </location>
</feature>
<dbReference type="AlphaFoldDB" id="A0A7Y9FS27"/>
<evidence type="ECO:0000313" key="2">
    <source>
        <dbReference type="EMBL" id="NYD92349.1"/>
    </source>
</evidence>
<dbReference type="Proteomes" id="UP000517753">
    <property type="component" value="Unassembled WGS sequence"/>
</dbReference>
<comment type="caution">
    <text evidence="2">The sequence shown here is derived from an EMBL/GenBank/DDBJ whole genome shotgun (WGS) entry which is preliminary data.</text>
</comment>
<accession>A0A7Y9FS27</accession>
<evidence type="ECO:0000313" key="3">
    <source>
        <dbReference type="Proteomes" id="UP000517753"/>
    </source>
</evidence>
<dbReference type="RefSeq" id="WP_257015876.1">
    <property type="nucleotide sequence ID" value="NZ_JACCBY010000012.1"/>
</dbReference>
<dbReference type="EMBL" id="JACCBY010000012">
    <property type="protein sequence ID" value="NYD92349.1"/>
    <property type="molecule type" value="Genomic_DNA"/>
</dbReference>
<protein>
    <submittedName>
        <fullName evidence="2">Uncharacterized protein</fullName>
    </submittedName>
</protein>
<feature type="region of interest" description="Disordered" evidence="1">
    <location>
        <begin position="1"/>
        <end position="23"/>
    </location>
</feature>
<organism evidence="2 3">
    <name type="scientific">Sphingomonas melonis</name>
    <dbReference type="NCBI Taxonomy" id="152682"/>
    <lineage>
        <taxon>Bacteria</taxon>
        <taxon>Pseudomonadati</taxon>
        <taxon>Pseudomonadota</taxon>
        <taxon>Alphaproteobacteria</taxon>
        <taxon>Sphingomonadales</taxon>
        <taxon>Sphingomonadaceae</taxon>
        <taxon>Sphingomonas</taxon>
    </lineage>
</organism>
<gene>
    <name evidence="2" type="ORF">HD841_004173</name>
</gene>
<name>A0A7Y9FS27_9SPHN</name>
<keyword evidence="3" id="KW-1185">Reference proteome</keyword>
<evidence type="ECO:0000256" key="1">
    <source>
        <dbReference type="SAM" id="MobiDB-lite"/>
    </source>
</evidence>
<proteinExistence type="predicted"/>